<keyword evidence="1" id="KW-1133">Transmembrane helix</keyword>
<keyword evidence="1" id="KW-0472">Membrane</keyword>
<comment type="caution">
    <text evidence="2">The sequence shown here is derived from an EMBL/GenBank/DDBJ whole genome shotgun (WGS) entry which is preliminary data.</text>
</comment>
<organism evidence="2 3">
    <name type="scientific">Algoriphagus marincola HL-49</name>
    <dbReference type="NCBI Taxonomy" id="1305737"/>
    <lineage>
        <taxon>Bacteria</taxon>
        <taxon>Pseudomonadati</taxon>
        <taxon>Bacteroidota</taxon>
        <taxon>Cytophagia</taxon>
        <taxon>Cytophagales</taxon>
        <taxon>Cyclobacteriaceae</taxon>
        <taxon>Algoriphagus</taxon>
    </lineage>
</organism>
<dbReference type="eggNOG" id="ENOG502ZXYX">
    <property type="taxonomic scope" value="Bacteria"/>
</dbReference>
<gene>
    <name evidence="2" type="ORF">HLUCCX10_03620</name>
</gene>
<evidence type="ECO:0008006" key="4">
    <source>
        <dbReference type="Google" id="ProtNLM"/>
    </source>
</evidence>
<name>A0A0P8ASS2_9BACT</name>
<feature type="transmembrane region" description="Helical" evidence="1">
    <location>
        <begin position="92"/>
        <end position="109"/>
    </location>
</feature>
<accession>A0A0P8ASS2</accession>
<reference evidence="2 3" key="1">
    <citation type="submission" date="2015-09" db="EMBL/GenBank/DDBJ databases">
        <title>Identification and resolution of microdiversity through metagenomic sequencing of parallel consortia.</title>
        <authorList>
            <person name="Nelson W.C."/>
            <person name="Romine M.F."/>
            <person name="Lindemann S.R."/>
        </authorList>
    </citation>
    <scope>NUCLEOTIDE SEQUENCE [LARGE SCALE GENOMIC DNA]</scope>
    <source>
        <strain evidence="2">HL-49</strain>
    </source>
</reference>
<sequence length="144" mass="15722">MYTGLQHAHSGLAYLVLIALIVVFFLMLIGSLSGREFTEKDRKIALIAFILSHVQLLIGLILYFVSPVGLSLLQGGGAMSDPAARLTALEHPLINIVAIVLITIGYSRAKKAQTSRAKFRSIYMLYAVGLLLILSRIPWGAWLG</sequence>
<dbReference type="Proteomes" id="UP000050421">
    <property type="component" value="Unassembled WGS sequence"/>
</dbReference>
<evidence type="ECO:0000313" key="2">
    <source>
        <dbReference type="EMBL" id="KPQ19182.1"/>
    </source>
</evidence>
<evidence type="ECO:0000313" key="3">
    <source>
        <dbReference type="Proteomes" id="UP000050421"/>
    </source>
</evidence>
<proteinExistence type="predicted"/>
<dbReference type="AlphaFoldDB" id="A0A0P8ASS2"/>
<protein>
    <recommendedName>
        <fullName evidence="4">50S ribosomal protein L27</fullName>
    </recommendedName>
</protein>
<evidence type="ECO:0000256" key="1">
    <source>
        <dbReference type="SAM" id="Phobius"/>
    </source>
</evidence>
<dbReference type="STRING" id="1305737.GCA_000526355_01486"/>
<feature type="transmembrane region" description="Helical" evidence="1">
    <location>
        <begin position="44"/>
        <end position="65"/>
    </location>
</feature>
<feature type="transmembrane region" description="Helical" evidence="1">
    <location>
        <begin position="12"/>
        <end position="32"/>
    </location>
</feature>
<keyword evidence="1" id="KW-0812">Transmembrane</keyword>
<dbReference type="OrthoDB" id="329514at2"/>
<feature type="transmembrane region" description="Helical" evidence="1">
    <location>
        <begin position="121"/>
        <end position="139"/>
    </location>
</feature>
<dbReference type="PATRIC" id="fig|1305737.6.peg.2683"/>
<dbReference type="EMBL" id="LJXT01000014">
    <property type="protein sequence ID" value="KPQ19182.1"/>
    <property type="molecule type" value="Genomic_DNA"/>
</dbReference>